<dbReference type="SUPFAM" id="SSF56059">
    <property type="entry name" value="Glutathione synthetase ATP-binding domain-like"/>
    <property type="match status" value="1"/>
</dbReference>
<evidence type="ECO:0000256" key="6">
    <source>
        <dbReference type="ARBA" id="ARBA00022741"/>
    </source>
</evidence>
<evidence type="ECO:0000256" key="12">
    <source>
        <dbReference type="ARBA" id="ARBA00023316"/>
    </source>
</evidence>
<keyword evidence="4 13" id="KW-0436">Ligase</keyword>
<evidence type="ECO:0000256" key="10">
    <source>
        <dbReference type="ARBA" id="ARBA00022984"/>
    </source>
</evidence>
<dbReference type="NCBIfam" id="TIGR01205">
    <property type="entry name" value="D_ala_D_alaTIGR"/>
    <property type="match status" value="1"/>
</dbReference>
<accession>A0ABW4YKN2</accession>
<evidence type="ECO:0000256" key="3">
    <source>
        <dbReference type="ARBA" id="ARBA00010871"/>
    </source>
</evidence>
<evidence type="ECO:0000256" key="14">
    <source>
        <dbReference type="PROSITE-ProRule" id="PRU00409"/>
    </source>
</evidence>
<gene>
    <name evidence="16" type="primary">vanG</name>
    <name evidence="13" type="synonym">ddl</name>
    <name evidence="16" type="ORF">ACFSJH_11060</name>
</gene>
<evidence type="ECO:0000256" key="5">
    <source>
        <dbReference type="ARBA" id="ARBA00022723"/>
    </source>
</evidence>
<dbReference type="Gene3D" id="3.40.50.20">
    <property type="match status" value="1"/>
</dbReference>
<reference evidence="17" key="1">
    <citation type="journal article" date="2019" name="Int. J. Syst. Evol. Microbiol.">
        <title>The Global Catalogue of Microorganisms (GCM) 10K type strain sequencing project: providing services to taxonomists for standard genome sequencing and annotation.</title>
        <authorList>
            <consortium name="The Broad Institute Genomics Platform"/>
            <consortium name="The Broad Institute Genome Sequencing Center for Infectious Disease"/>
            <person name="Wu L."/>
            <person name="Ma J."/>
        </authorList>
    </citation>
    <scope>NUCLEOTIDE SEQUENCE [LARGE SCALE GENOMIC DNA]</scope>
    <source>
        <strain evidence="17">GH52</strain>
    </source>
</reference>
<organism evidence="16 17">
    <name type="scientific">Paenibacillus yanchengensis</name>
    <dbReference type="NCBI Taxonomy" id="2035833"/>
    <lineage>
        <taxon>Bacteria</taxon>
        <taxon>Bacillati</taxon>
        <taxon>Bacillota</taxon>
        <taxon>Bacilli</taxon>
        <taxon>Bacillales</taxon>
        <taxon>Paenibacillaceae</taxon>
        <taxon>Paenibacillus</taxon>
    </lineage>
</organism>
<evidence type="ECO:0000256" key="4">
    <source>
        <dbReference type="ARBA" id="ARBA00022598"/>
    </source>
</evidence>
<dbReference type="Proteomes" id="UP001597362">
    <property type="component" value="Unassembled WGS sequence"/>
</dbReference>
<dbReference type="PANTHER" id="PTHR23132:SF25">
    <property type="entry name" value="D-ALANINE--D-ALANINE LIGASE A"/>
    <property type="match status" value="1"/>
</dbReference>
<keyword evidence="9 13" id="KW-0133">Cell shape</keyword>
<dbReference type="PROSITE" id="PS00843">
    <property type="entry name" value="DALA_DALA_LIGASE_1"/>
    <property type="match status" value="1"/>
</dbReference>
<comment type="subcellular location">
    <subcellularLocation>
        <location evidence="13">Cytoplasm</location>
    </subcellularLocation>
</comment>
<comment type="pathway">
    <text evidence="13">Cell wall biogenesis; peptidoglycan biosynthesis.</text>
</comment>
<keyword evidence="7 14" id="KW-0067">ATP-binding</keyword>
<evidence type="ECO:0000256" key="9">
    <source>
        <dbReference type="ARBA" id="ARBA00022960"/>
    </source>
</evidence>
<comment type="similarity">
    <text evidence="3 13">Belongs to the D-alanine--D-alanine ligase family.</text>
</comment>
<dbReference type="PROSITE" id="PS50975">
    <property type="entry name" value="ATP_GRASP"/>
    <property type="match status" value="1"/>
</dbReference>
<evidence type="ECO:0000259" key="15">
    <source>
        <dbReference type="PROSITE" id="PS50975"/>
    </source>
</evidence>
<dbReference type="EC" id="6.3.2.4" evidence="13"/>
<keyword evidence="5" id="KW-0479">Metal-binding</keyword>
<keyword evidence="11" id="KW-0464">Manganese</keyword>
<evidence type="ECO:0000313" key="16">
    <source>
        <dbReference type="EMBL" id="MFD2116260.1"/>
    </source>
</evidence>
<feature type="domain" description="ATP-grasp" evidence="15">
    <location>
        <begin position="143"/>
        <end position="344"/>
    </location>
</feature>
<evidence type="ECO:0000256" key="2">
    <source>
        <dbReference type="ARBA" id="ARBA00001946"/>
    </source>
</evidence>
<dbReference type="PROSITE" id="PS00844">
    <property type="entry name" value="DALA_DALA_LIGASE_2"/>
    <property type="match status" value="1"/>
</dbReference>
<dbReference type="Pfam" id="PF01820">
    <property type="entry name" value="Dala_Dala_lig_N"/>
    <property type="match status" value="1"/>
</dbReference>
<keyword evidence="13" id="KW-0963">Cytoplasm</keyword>
<keyword evidence="10 13" id="KW-0573">Peptidoglycan synthesis</keyword>
<dbReference type="InterPro" id="IPR016185">
    <property type="entry name" value="PreATP-grasp_dom_sf"/>
</dbReference>
<dbReference type="Pfam" id="PF07478">
    <property type="entry name" value="Dala_Dala_lig_C"/>
    <property type="match status" value="1"/>
</dbReference>
<dbReference type="Gene3D" id="3.30.1490.20">
    <property type="entry name" value="ATP-grasp fold, A domain"/>
    <property type="match status" value="1"/>
</dbReference>
<dbReference type="EMBL" id="JBHUHO010000030">
    <property type="protein sequence ID" value="MFD2116260.1"/>
    <property type="molecule type" value="Genomic_DNA"/>
</dbReference>
<dbReference type="Gene3D" id="3.30.470.20">
    <property type="entry name" value="ATP-grasp fold, B domain"/>
    <property type="match status" value="1"/>
</dbReference>
<evidence type="ECO:0000256" key="13">
    <source>
        <dbReference type="HAMAP-Rule" id="MF_00047"/>
    </source>
</evidence>
<dbReference type="InterPro" id="IPR013815">
    <property type="entry name" value="ATP_grasp_subdomain_1"/>
</dbReference>
<dbReference type="NCBIfam" id="NF000091">
    <property type="entry name" value="D_ala_D_ser_VanG"/>
    <property type="match status" value="1"/>
</dbReference>
<keyword evidence="12 13" id="KW-0961">Cell wall biogenesis/degradation</keyword>
<comment type="cofactor">
    <cofactor evidence="1">
        <name>Mn(2+)</name>
        <dbReference type="ChEBI" id="CHEBI:29035"/>
    </cofactor>
</comment>
<keyword evidence="6 14" id="KW-0547">Nucleotide-binding</keyword>
<protein>
    <recommendedName>
        <fullName evidence="13">D-alanine--D-alanine ligase</fullName>
        <ecNumber evidence="13">6.3.2.4</ecNumber>
    </recommendedName>
    <alternativeName>
        <fullName evidence="13">D-Ala-D-Ala ligase</fullName>
    </alternativeName>
    <alternativeName>
        <fullName evidence="13">D-alanylalanine synthetase</fullName>
    </alternativeName>
</protein>
<evidence type="ECO:0000313" key="17">
    <source>
        <dbReference type="Proteomes" id="UP001597362"/>
    </source>
</evidence>
<keyword evidence="17" id="KW-1185">Reference proteome</keyword>
<evidence type="ECO:0000256" key="1">
    <source>
        <dbReference type="ARBA" id="ARBA00001936"/>
    </source>
</evidence>
<dbReference type="RefSeq" id="WP_377772258.1">
    <property type="nucleotide sequence ID" value="NZ_JBHUHO010000030.1"/>
</dbReference>
<dbReference type="PIRSF" id="PIRSF039102">
    <property type="entry name" value="Ddl/VanB"/>
    <property type="match status" value="1"/>
</dbReference>
<dbReference type="InterPro" id="IPR011761">
    <property type="entry name" value="ATP-grasp"/>
</dbReference>
<dbReference type="InterPro" id="IPR011095">
    <property type="entry name" value="Dala_Dala_lig_C"/>
</dbReference>
<dbReference type="InterPro" id="IPR011127">
    <property type="entry name" value="Dala_Dala_lig_N"/>
</dbReference>
<dbReference type="InterPro" id="IPR005905">
    <property type="entry name" value="D_ala_D_ala"/>
</dbReference>
<dbReference type="SUPFAM" id="SSF52440">
    <property type="entry name" value="PreATP-grasp domain"/>
    <property type="match status" value="1"/>
</dbReference>
<dbReference type="InterPro" id="IPR000291">
    <property type="entry name" value="D-Ala_lig_Van_CS"/>
</dbReference>
<comment type="catalytic activity">
    <reaction evidence="13">
        <text>2 D-alanine + ATP = D-alanyl-D-alanine + ADP + phosphate + H(+)</text>
        <dbReference type="Rhea" id="RHEA:11224"/>
        <dbReference type="ChEBI" id="CHEBI:15378"/>
        <dbReference type="ChEBI" id="CHEBI:30616"/>
        <dbReference type="ChEBI" id="CHEBI:43474"/>
        <dbReference type="ChEBI" id="CHEBI:57416"/>
        <dbReference type="ChEBI" id="CHEBI:57822"/>
        <dbReference type="ChEBI" id="CHEBI:456216"/>
        <dbReference type="EC" id="6.3.2.4"/>
    </reaction>
</comment>
<name>A0ABW4YKN2_9BACL</name>
<keyword evidence="8" id="KW-0460">Magnesium</keyword>
<evidence type="ECO:0000256" key="11">
    <source>
        <dbReference type="ARBA" id="ARBA00023211"/>
    </source>
</evidence>
<comment type="cofactor">
    <cofactor evidence="2">
        <name>Mg(2+)</name>
        <dbReference type="ChEBI" id="CHEBI:18420"/>
    </cofactor>
</comment>
<dbReference type="NCBIfam" id="NF002528">
    <property type="entry name" value="PRK01966.1-4"/>
    <property type="match status" value="1"/>
</dbReference>
<evidence type="ECO:0000256" key="7">
    <source>
        <dbReference type="ARBA" id="ARBA00022840"/>
    </source>
</evidence>
<dbReference type="HAMAP" id="MF_00047">
    <property type="entry name" value="Dala_Dala_lig"/>
    <property type="match status" value="1"/>
</dbReference>
<proteinExistence type="inferred from homology"/>
<sequence>MNKLIVAVVFGGCSNEYSVSLQSAAYIVEQIDRTLYDVVMVGITKEGHWLTYRGDTDSIRQDSWHQHPSCLPAFIAPSREIGGIVELVQTEYRTIKVDVVFPALHGKYGEDGTVQGLLQLAGIPYVGCDSFASVLAMDKVVAHTIVQACGITVPNSMTVYDGDRISEVIAAATDLTFPLFVKPVKSGSSIGITKVNEISQLEESIALAFTHDNKVTIEENIVGFEVGCAMLGYDDPKIGVLDEIEISTDFFDFTEKYQLLHSAIHVPARINEAVAERVKEQARTIYKHLGLSGLARIDFFITPDLQVVFNEVNTMPGFTEHSRYPKMMQASGINARACIQYLIQTAVQGGVQ</sequence>
<comment type="caution">
    <text evidence="16">The sequence shown here is derived from an EMBL/GenBank/DDBJ whole genome shotgun (WGS) entry which is preliminary data.</text>
</comment>
<comment type="function">
    <text evidence="13">Cell wall formation.</text>
</comment>
<dbReference type="PANTHER" id="PTHR23132">
    <property type="entry name" value="D-ALANINE--D-ALANINE LIGASE"/>
    <property type="match status" value="1"/>
</dbReference>
<dbReference type="GO" id="GO:0160222">
    <property type="term" value="F:D-alanine-D-serine ligase activity"/>
    <property type="evidence" value="ECO:0007669"/>
    <property type="project" value="UniProtKB-EC"/>
</dbReference>
<evidence type="ECO:0000256" key="8">
    <source>
        <dbReference type="ARBA" id="ARBA00022842"/>
    </source>
</evidence>